<dbReference type="PANTHER" id="PTHR23513">
    <property type="entry name" value="INTEGRAL MEMBRANE EFFLUX PROTEIN-RELATED"/>
    <property type="match status" value="1"/>
</dbReference>
<dbReference type="Pfam" id="PF05977">
    <property type="entry name" value="MFS_3"/>
    <property type="match status" value="1"/>
</dbReference>
<keyword evidence="2" id="KW-0813">Transport</keyword>
<keyword evidence="10" id="KW-1185">Reference proteome</keyword>
<feature type="transmembrane region" description="Helical" evidence="8">
    <location>
        <begin position="395"/>
        <end position="416"/>
    </location>
</feature>
<dbReference type="Proteomes" id="UP000286746">
    <property type="component" value="Unassembled WGS sequence"/>
</dbReference>
<dbReference type="RefSeq" id="WP_246177497.1">
    <property type="nucleotide sequence ID" value="NZ_BHZD01000001.1"/>
</dbReference>
<evidence type="ECO:0000256" key="8">
    <source>
        <dbReference type="SAM" id="Phobius"/>
    </source>
</evidence>
<dbReference type="InterPro" id="IPR010290">
    <property type="entry name" value="TM_effector"/>
</dbReference>
<dbReference type="CDD" id="cd06173">
    <property type="entry name" value="MFS_MefA_like"/>
    <property type="match status" value="1"/>
</dbReference>
<feature type="compositionally biased region" description="Basic and acidic residues" evidence="7">
    <location>
        <begin position="441"/>
        <end position="455"/>
    </location>
</feature>
<evidence type="ECO:0000256" key="2">
    <source>
        <dbReference type="ARBA" id="ARBA00022448"/>
    </source>
</evidence>
<sequence length="455" mass="46786">MTGAPGPAAASLPPRPEDGPARRATTTFGSLRIRNYRLFAAGQAVSHTGTWMQRIAQDWLVVELTGSPAAVGLTIGLQYAPMLLLGLHGGLIADRLPMRRLLLHTQAALGTTGLVLAVLVLSGQVRPWHVYVMAAVLGLVSVADAPARQAFVCELVGPEHLRNAVSLNSAVFQTARLVGPAVAGLVITVVGIGWAFLLNAVSYLAPLAALLLMRPAEMHPAERAPHGSGQVRATLRQVRRDPGLLWPIVLVAFVGTFGFNFPVWLTTFTVQVFRTGSGVYGLLNSLLAAGAVAGALWAARSLAPPRRVLTTAALLFGALETAAALAPALWLFAALLVPVGMAGLVVTATANAHVQLTADAATRGRVMSLFKIAFVGGTPVAAPAVGWVTETCGPRAGFLTGGLTSLAAAGVVGCALSRPAAEPETDTAAGTQPGVGPECGAETRSDGDADSAAKT</sequence>
<gene>
    <name evidence="9" type="ORF">GKJPGBOP_04644</name>
</gene>
<reference evidence="9 10" key="1">
    <citation type="submission" date="2018-11" db="EMBL/GenBank/DDBJ databases">
        <title>Whole genome sequence of Streptomyces paromomycinus NBRC 15454(T).</title>
        <authorList>
            <person name="Komaki H."/>
            <person name="Tamura T."/>
        </authorList>
    </citation>
    <scope>NUCLEOTIDE SEQUENCE [LARGE SCALE GENOMIC DNA]</scope>
    <source>
        <strain evidence="9 10">NBRC 15454</strain>
    </source>
</reference>
<evidence type="ECO:0000256" key="3">
    <source>
        <dbReference type="ARBA" id="ARBA00022475"/>
    </source>
</evidence>
<evidence type="ECO:0000313" key="9">
    <source>
        <dbReference type="EMBL" id="GCD44925.1"/>
    </source>
</evidence>
<dbReference type="EMBL" id="BHZD01000001">
    <property type="protein sequence ID" value="GCD44925.1"/>
    <property type="molecule type" value="Genomic_DNA"/>
</dbReference>
<dbReference type="SUPFAM" id="SSF103473">
    <property type="entry name" value="MFS general substrate transporter"/>
    <property type="match status" value="1"/>
</dbReference>
<feature type="transmembrane region" description="Helical" evidence="8">
    <location>
        <begin position="193"/>
        <end position="213"/>
    </location>
</feature>
<protein>
    <submittedName>
        <fullName evidence="9">MFS transporter</fullName>
    </submittedName>
</protein>
<evidence type="ECO:0000256" key="4">
    <source>
        <dbReference type="ARBA" id="ARBA00022692"/>
    </source>
</evidence>
<keyword evidence="3" id="KW-1003">Cell membrane</keyword>
<feature type="transmembrane region" description="Helical" evidence="8">
    <location>
        <begin position="332"/>
        <end position="354"/>
    </location>
</feature>
<accession>A0A401W6N5</accession>
<keyword evidence="6 8" id="KW-0472">Membrane</keyword>
<feature type="transmembrane region" description="Helical" evidence="8">
    <location>
        <begin position="244"/>
        <end position="265"/>
    </location>
</feature>
<feature type="region of interest" description="Disordered" evidence="7">
    <location>
        <begin position="422"/>
        <end position="455"/>
    </location>
</feature>
<dbReference type="GO" id="GO:0005886">
    <property type="term" value="C:plasma membrane"/>
    <property type="evidence" value="ECO:0007669"/>
    <property type="project" value="UniProtKB-SubCell"/>
</dbReference>
<dbReference type="Gene3D" id="1.20.1250.20">
    <property type="entry name" value="MFS general substrate transporter like domains"/>
    <property type="match status" value="1"/>
</dbReference>
<evidence type="ECO:0000313" key="10">
    <source>
        <dbReference type="Proteomes" id="UP000286746"/>
    </source>
</evidence>
<feature type="transmembrane region" description="Helical" evidence="8">
    <location>
        <begin position="69"/>
        <end position="89"/>
    </location>
</feature>
<name>A0A401W6N5_STREY</name>
<comment type="caution">
    <text evidence="9">The sequence shown here is derived from an EMBL/GenBank/DDBJ whole genome shotgun (WGS) entry which is preliminary data.</text>
</comment>
<evidence type="ECO:0000256" key="7">
    <source>
        <dbReference type="SAM" id="MobiDB-lite"/>
    </source>
</evidence>
<organism evidence="9 10">
    <name type="scientific">Streptomyces paromomycinus</name>
    <name type="common">Streptomyces rimosus subsp. paromomycinus</name>
    <dbReference type="NCBI Taxonomy" id="92743"/>
    <lineage>
        <taxon>Bacteria</taxon>
        <taxon>Bacillati</taxon>
        <taxon>Actinomycetota</taxon>
        <taxon>Actinomycetes</taxon>
        <taxon>Kitasatosporales</taxon>
        <taxon>Streptomycetaceae</taxon>
        <taxon>Streptomyces</taxon>
    </lineage>
</organism>
<evidence type="ECO:0000256" key="6">
    <source>
        <dbReference type="ARBA" id="ARBA00023136"/>
    </source>
</evidence>
<feature type="transmembrane region" description="Helical" evidence="8">
    <location>
        <begin position="101"/>
        <end position="122"/>
    </location>
</feature>
<evidence type="ECO:0000256" key="5">
    <source>
        <dbReference type="ARBA" id="ARBA00022989"/>
    </source>
</evidence>
<dbReference type="InterPro" id="IPR036259">
    <property type="entry name" value="MFS_trans_sf"/>
</dbReference>
<keyword evidence="5 8" id="KW-1133">Transmembrane helix</keyword>
<dbReference type="AlphaFoldDB" id="A0A401W6N5"/>
<dbReference type="PANTHER" id="PTHR23513:SF11">
    <property type="entry name" value="STAPHYLOFERRIN A TRANSPORTER"/>
    <property type="match status" value="1"/>
</dbReference>
<evidence type="ECO:0000256" key="1">
    <source>
        <dbReference type="ARBA" id="ARBA00004651"/>
    </source>
</evidence>
<feature type="transmembrane region" description="Helical" evidence="8">
    <location>
        <begin position="366"/>
        <end position="389"/>
    </location>
</feature>
<feature type="region of interest" description="Disordered" evidence="7">
    <location>
        <begin position="1"/>
        <end position="23"/>
    </location>
</feature>
<feature type="transmembrane region" description="Helical" evidence="8">
    <location>
        <begin position="277"/>
        <end position="299"/>
    </location>
</feature>
<keyword evidence="4 8" id="KW-0812">Transmembrane</keyword>
<comment type="subcellular location">
    <subcellularLocation>
        <location evidence="1">Cell membrane</location>
        <topology evidence="1">Multi-pass membrane protein</topology>
    </subcellularLocation>
</comment>
<proteinExistence type="predicted"/>
<feature type="compositionally biased region" description="Low complexity" evidence="7">
    <location>
        <begin position="1"/>
        <end position="12"/>
    </location>
</feature>